<dbReference type="PANTHER" id="PTHR43447">
    <property type="entry name" value="ALPHA-AMYLASE"/>
    <property type="match status" value="1"/>
</dbReference>
<feature type="binding site" evidence="8">
    <location>
        <position position="235"/>
    </location>
    <ligand>
        <name>Ca(2+)</name>
        <dbReference type="ChEBI" id="CHEBI:29108"/>
        <label>1</label>
    </ligand>
</feature>
<dbReference type="Gene3D" id="2.40.30.140">
    <property type="match status" value="1"/>
</dbReference>
<name>A0A3G9J797_9FIRM</name>
<dbReference type="GO" id="GO:0004553">
    <property type="term" value="F:hydrolase activity, hydrolyzing O-glycosyl compounds"/>
    <property type="evidence" value="ECO:0007669"/>
    <property type="project" value="InterPro"/>
</dbReference>
<reference evidence="10 11" key="1">
    <citation type="submission" date="2018-11" db="EMBL/GenBank/DDBJ databases">
        <title>Novel Erysipelotrichaceae bacterium isolated from small intestine of a swine.</title>
        <authorList>
            <person name="Kim J.S."/>
            <person name="Choe H."/>
            <person name="Lee Y.R."/>
            <person name="Kim K.M."/>
            <person name="Park D.S."/>
        </authorList>
    </citation>
    <scope>NUCLEOTIDE SEQUENCE [LARGE SCALE GENOMIC DNA]</scope>
    <source>
        <strain evidence="10 11">SG0102</strain>
    </source>
</reference>
<dbReference type="InterPro" id="IPR013776">
    <property type="entry name" value="A-amylase_thermo"/>
</dbReference>
<dbReference type="OrthoDB" id="9805159at2"/>
<feature type="active site" description="Proton donor" evidence="7">
    <location>
        <position position="261"/>
    </location>
</feature>
<sequence>MKNGVIFQSFEWYTPKDPHLWVTLKEKASALAQAGFSAIWLPPAYKGIGGENDDGYGAYDLYDLGEFDAHGSIRTKYGTRQEYLDCIKALQDAGIDVYGDIVLDHKMGADENEMVSAKEVNASDRYQVVSNDQQIEVATKFTFPARHGKYSDFTWNWEDFDGIDYDIKGHKHADFLFDSKSWNNGVDDENGNFDYLMGADLDFSVPEVREECIKWGKWYYDTTHLDGFRLDAVKHISSDFYKEWLSAMRDYTKREMFTVGEYWHGDLGHLIHYLIAVNYAMSLFDVPLHYNFYNASHSNGLYDMRRIFDGTLVSFSSDYAVTFVDNHDTQPSQGLQSFIDDWFKPQAYALILLRQAGYPCVFAGDYDGIPHDGIAPKKDLIDEMLDLRMHHMSGAMHDYLDHPDLIGWSFEGENTAGFVVLLTNARGGKKRMYVGTKYANETFYDGTHYVNISQNGEGIFLVNDGSLSIYHLEGEETWH</sequence>
<dbReference type="SUPFAM" id="SSF51011">
    <property type="entry name" value="Glycosyl hydrolase domain"/>
    <property type="match status" value="1"/>
</dbReference>
<feature type="binding site" evidence="8">
    <location>
        <position position="104"/>
    </location>
    <ligand>
        <name>Ca(2+)</name>
        <dbReference type="ChEBI" id="CHEBI:29108"/>
        <label>1</label>
    </ligand>
</feature>
<evidence type="ECO:0000256" key="7">
    <source>
        <dbReference type="PIRSR" id="PIRSR001021-1"/>
    </source>
</evidence>
<comment type="similarity">
    <text evidence="2">Belongs to the glycosyl hydrolase 13 family.</text>
</comment>
<dbReference type="GO" id="GO:0005975">
    <property type="term" value="P:carbohydrate metabolic process"/>
    <property type="evidence" value="ECO:0007669"/>
    <property type="project" value="InterPro"/>
</dbReference>
<feature type="binding site" evidence="8">
    <location>
        <position position="200"/>
    </location>
    <ligand>
        <name>Ca(2+)</name>
        <dbReference type="ChEBI" id="CHEBI:29108"/>
        <label>1</label>
    </ligand>
</feature>
<evidence type="ECO:0000313" key="10">
    <source>
        <dbReference type="EMBL" id="BBH27067.1"/>
    </source>
</evidence>
<evidence type="ECO:0000256" key="2">
    <source>
        <dbReference type="ARBA" id="ARBA00008061"/>
    </source>
</evidence>
<evidence type="ECO:0000313" key="11">
    <source>
        <dbReference type="Proteomes" id="UP000268059"/>
    </source>
</evidence>
<evidence type="ECO:0000256" key="3">
    <source>
        <dbReference type="ARBA" id="ARBA00022723"/>
    </source>
</evidence>
<dbReference type="AlphaFoldDB" id="A0A3G9J797"/>
<evidence type="ECO:0000256" key="6">
    <source>
        <dbReference type="ARBA" id="ARBA00023295"/>
    </source>
</evidence>
<evidence type="ECO:0000256" key="8">
    <source>
        <dbReference type="PIRSR" id="PIRSR001021-2"/>
    </source>
</evidence>
<keyword evidence="3 8" id="KW-0479">Metal-binding</keyword>
<dbReference type="InParanoid" id="A0A3G9J797"/>
<dbReference type="NCBIfam" id="NF006968">
    <property type="entry name" value="PRK09441.1-1"/>
    <property type="match status" value="1"/>
</dbReference>
<keyword evidence="6" id="KW-0326">Glycosidase</keyword>
<keyword evidence="4" id="KW-0378">Hydrolase</keyword>
<dbReference type="Proteomes" id="UP000268059">
    <property type="component" value="Chromosome"/>
</dbReference>
<evidence type="ECO:0000259" key="9">
    <source>
        <dbReference type="SMART" id="SM00642"/>
    </source>
</evidence>
<proteinExistence type="inferred from homology"/>
<dbReference type="InterPro" id="IPR006047">
    <property type="entry name" value="GH13_cat_dom"/>
</dbReference>
<keyword evidence="5" id="KW-0119">Carbohydrate metabolism</keyword>
<feature type="binding site" evidence="8">
    <location>
        <position position="161"/>
    </location>
    <ligand>
        <name>Ca(2+)</name>
        <dbReference type="ChEBI" id="CHEBI:29108"/>
        <label>2</label>
    </ligand>
</feature>
<dbReference type="SUPFAM" id="SSF51445">
    <property type="entry name" value="(Trans)glycosidases"/>
    <property type="match status" value="1"/>
</dbReference>
<protein>
    <submittedName>
        <fullName evidence="10">Alpha-amylase</fullName>
    </submittedName>
</protein>
<dbReference type="KEGG" id="ebm:SG0102_20010"/>
<dbReference type="SMART" id="SM00642">
    <property type="entry name" value="Aamy"/>
    <property type="match status" value="1"/>
</dbReference>
<evidence type="ECO:0000256" key="4">
    <source>
        <dbReference type="ARBA" id="ARBA00022801"/>
    </source>
</evidence>
<keyword evidence="8" id="KW-0106">Calcium</keyword>
<evidence type="ECO:0000256" key="1">
    <source>
        <dbReference type="ARBA" id="ARBA00001913"/>
    </source>
</evidence>
<feature type="binding site" evidence="8">
    <location>
        <position position="202"/>
    </location>
    <ligand>
        <name>Ca(2+)</name>
        <dbReference type="ChEBI" id="CHEBI:29108"/>
        <label>2</label>
    </ligand>
</feature>
<dbReference type="Gene3D" id="2.60.40.1180">
    <property type="entry name" value="Golgi alpha-mannosidase II"/>
    <property type="match status" value="1"/>
</dbReference>
<keyword evidence="11" id="KW-1185">Reference proteome</keyword>
<dbReference type="Gene3D" id="3.20.20.80">
    <property type="entry name" value="Glycosidases"/>
    <property type="match status" value="1"/>
</dbReference>
<evidence type="ECO:0000256" key="5">
    <source>
        <dbReference type="ARBA" id="ARBA00023277"/>
    </source>
</evidence>
<dbReference type="NCBIfam" id="NF006969">
    <property type="entry name" value="PRK09441.1-2"/>
    <property type="match status" value="1"/>
</dbReference>
<dbReference type="PIRSF" id="PIRSF001021">
    <property type="entry name" value="Alph-amls_thrmst"/>
    <property type="match status" value="1"/>
</dbReference>
<dbReference type="RefSeq" id="WP_125119836.1">
    <property type="nucleotide sequence ID" value="NZ_AP019309.1"/>
</dbReference>
<gene>
    <name evidence="10" type="ORF">SG0102_20010</name>
</gene>
<comment type="cofactor">
    <cofactor evidence="1">
        <name>Ca(2+)</name>
        <dbReference type="ChEBI" id="CHEBI:29108"/>
    </cofactor>
</comment>
<dbReference type="InterPro" id="IPR017853">
    <property type="entry name" value="GH"/>
</dbReference>
<feature type="domain" description="Glycosyl hydrolase family 13 catalytic" evidence="9">
    <location>
        <begin position="4"/>
        <end position="388"/>
    </location>
</feature>
<dbReference type="EMBL" id="AP019309">
    <property type="protein sequence ID" value="BBH27067.1"/>
    <property type="molecule type" value="Genomic_DNA"/>
</dbReference>
<accession>A0A3G9J797</accession>
<dbReference type="Pfam" id="PF00128">
    <property type="entry name" value="Alpha-amylase"/>
    <property type="match status" value="1"/>
</dbReference>
<feature type="binding site" evidence="8">
    <location>
        <position position="404"/>
    </location>
    <ligand>
        <name>Ca(2+)</name>
        <dbReference type="ChEBI" id="CHEBI:29108"/>
        <label>3</label>
    </ligand>
</feature>
<feature type="active site" description="Nucleophile" evidence="7">
    <location>
        <position position="231"/>
    </location>
</feature>
<feature type="binding site" evidence="8">
    <location>
        <position position="194"/>
    </location>
    <ligand>
        <name>Ca(2+)</name>
        <dbReference type="ChEBI" id="CHEBI:29108"/>
        <label>1</label>
    </ligand>
</feature>
<dbReference type="InterPro" id="IPR013780">
    <property type="entry name" value="Glyco_hydro_b"/>
</dbReference>
<organism evidence="10 11">
    <name type="scientific">Intestinibaculum porci</name>
    <dbReference type="NCBI Taxonomy" id="2487118"/>
    <lineage>
        <taxon>Bacteria</taxon>
        <taxon>Bacillati</taxon>
        <taxon>Bacillota</taxon>
        <taxon>Erysipelotrichia</taxon>
        <taxon>Erysipelotrichales</taxon>
        <taxon>Erysipelotrichaceae</taxon>
        <taxon>Intestinibaculum</taxon>
    </lineage>
</organism>
<dbReference type="GO" id="GO:0005509">
    <property type="term" value="F:calcium ion binding"/>
    <property type="evidence" value="ECO:0007669"/>
    <property type="project" value="InterPro"/>
</dbReference>
<dbReference type="CDD" id="cd11318">
    <property type="entry name" value="AmyAc_bac_fung_AmyA"/>
    <property type="match status" value="1"/>
</dbReference>
<feature type="binding site" evidence="8">
    <location>
        <position position="300"/>
    </location>
    <ligand>
        <name>Ca(2+)</name>
        <dbReference type="ChEBI" id="CHEBI:29108"/>
        <label>3</label>
    </ligand>
</feature>